<dbReference type="Pfam" id="PF11294">
    <property type="entry name" value="DUF3095"/>
    <property type="match status" value="1"/>
</dbReference>
<dbReference type="InterPro" id="IPR021445">
    <property type="entry name" value="DUF3095"/>
</dbReference>
<dbReference type="AlphaFoldDB" id="A0A6M8EEB9"/>
<dbReference type="RefSeq" id="WP_172126427.1">
    <property type="nucleotide sequence ID" value="NZ_CP042652.1"/>
</dbReference>
<accession>A0A6M8EEB9</accession>
<dbReference type="Proteomes" id="UP000503483">
    <property type="component" value="Chromosome"/>
</dbReference>
<name>A0A6M8EEB9_9BACT</name>
<protein>
    <submittedName>
        <fullName evidence="1">DUF3095 domain-containing protein</fullName>
    </submittedName>
</protein>
<reference evidence="1 2" key="1">
    <citation type="submission" date="2019-08" db="EMBL/GenBank/DDBJ databases">
        <title>Complete genome sequence of Arcobacter acticola.</title>
        <authorList>
            <person name="Miller W."/>
        </authorList>
    </citation>
    <scope>NUCLEOTIDE SEQUENCE [LARGE SCALE GENOMIC DNA]</scope>
    <source>
        <strain evidence="1 2">KCTC 52212</strain>
    </source>
</reference>
<evidence type="ECO:0000313" key="2">
    <source>
        <dbReference type="Proteomes" id="UP000503483"/>
    </source>
</evidence>
<dbReference type="KEGG" id="paco:AACT_1718"/>
<sequence length="384" mass="44348">MSSNDFYKNLKEITDFSKIMEDSNYKKIPNDWYVITSDIKSSTKAIENGMYKQVNFIAALTIIGILNINRDEDFPYVFGGDGASLIIPANLLEQSKKVLLEASKKAKSAFDLELRIGVVSVKEIEEKDSFIELTKFKISDSYTQAIVRGNGLELAEELLKKQYNKYKVEDNFTHEYNPNFEGLECRWENIKTPKDETISVLIKSINQKDNNKIYTNCIKRIEEIAGIHSDRNPLKTQNQLNLSFNPKILNAEASIFTQNTVSKFFTISRLMLENFLGLILMRYSIGKWGQYKNIILKTTDTEKFDDMLRMVISTKRNQTEELEKYLEEEYQNKNLVYGIHKSDSALMTCLIFQRHGKHIHFIDSSNGGYALAAKELKNRLKNLQ</sequence>
<evidence type="ECO:0000313" key="1">
    <source>
        <dbReference type="EMBL" id="QKE28870.1"/>
    </source>
</evidence>
<organism evidence="1 2">
    <name type="scientific">Arcobacter acticola</name>
    <dbReference type="NCBI Taxonomy" id="1849015"/>
    <lineage>
        <taxon>Bacteria</taxon>
        <taxon>Pseudomonadati</taxon>
        <taxon>Campylobacterota</taxon>
        <taxon>Epsilonproteobacteria</taxon>
        <taxon>Campylobacterales</taxon>
        <taxon>Arcobacteraceae</taxon>
        <taxon>Arcobacter</taxon>
    </lineage>
</organism>
<gene>
    <name evidence="1" type="ORF">AACT_1718</name>
</gene>
<keyword evidence="2" id="KW-1185">Reference proteome</keyword>
<proteinExistence type="predicted"/>
<dbReference type="EMBL" id="CP042652">
    <property type="protein sequence ID" value="QKE28870.1"/>
    <property type="molecule type" value="Genomic_DNA"/>
</dbReference>